<dbReference type="OrthoDB" id="199599at2759"/>
<dbReference type="AlphaFoldDB" id="A0A4Z0YTB9"/>
<keyword evidence="3" id="KW-1185">Reference proteome</keyword>
<feature type="region of interest" description="Disordered" evidence="1">
    <location>
        <begin position="82"/>
        <end position="144"/>
    </location>
</feature>
<reference evidence="2 3" key="1">
    <citation type="submission" date="2019-03" db="EMBL/GenBank/DDBJ databases">
        <title>Draft genome sequence of Xylaria hypoxylon DSM 108379, a ubiquitous saprotrophic-parasitic fungi on hardwood.</title>
        <authorList>
            <person name="Buettner E."/>
            <person name="Leonhardt S."/>
            <person name="Gebauer A.M."/>
            <person name="Liers C."/>
            <person name="Hofrichter M."/>
            <person name="Kellner H."/>
        </authorList>
    </citation>
    <scope>NUCLEOTIDE SEQUENCE [LARGE SCALE GENOMIC DNA]</scope>
    <source>
        <strain evidence="2 3">DSM 108379</strain>
    </source>
</reference>
<dbReference type="EMBL" id="SKBN01000015">
    <property type="protein sequence ID" value="TGJ87287.1"/>
    <property type="molecule type" value="Genomic_DNA"/>
</dbReference>
<evidence type="ECO:0000313" key="2">
    <source>
        <dbReference type="EMBL" id="TGJ87287.1"/>
    </source>
</evidence>
<feature type="compositionally biased region" description="Low complexity" evidence="1">
    <location>
        <begin position="114"/>
        <end position="126"/>
    </location>
</feature>
<comment type="caution">
    <text evidence="2">The sequence shown here is derived from an EMBL/GenBank/DDBJ whole genome shotgun (WGS) entry which is preliminary data.</text>
</comment>
<gene>
    <name evidence="2" type="ORF">E0Z10_g1477</name>
</gene>
<sequence>MLPPYLFNHGLRWPFQSGETVLAHDSQEECILAATRTAVAISTVFFTKRHKFWDFVVWMAVGRQRASSMSLQGRSPIRSPIIMPSERVPPLSDGVDEPNESTSFGAARNPMNYQSTQTTSSLRSRQPVQPEANPASHNGSAAHDAEEKKHWLWDSLDGIWSFELENKGSVARDHLAVGMFDNFPYLLVQALEIVGLT</sequence>
<proteinExistence type="predicted"/>
<dbReference type="Proteomes" id="UP000297716">
    <property type="component" value="Unassembled WGS sequence"/>
</dbReference>
<evidence type="ECO:0000256" key="1">
    <source>
        <dbReference type="SAM" id="MobiDB-lite"/>
    </source>
</evidence>
<accession>A0A4Z0YTB9</accession>
<evidence type="ECO:0000313" key="3">
    <source>
        <dbReference type="Proteomes" id="UP000297716"/>
    </source>
</evidence>
<name>A0A4Z0YTB9_9PEZI</name>
<protein>
    <submittedName>
        <fullName evidence="2">Uncharacterized protein</fullName>
    </submittedName>
</protein>
<organism evidence="2 3">
    <name type="scientific">Xylaria hypoxylon</name>
    <dbReference type="NCBI Taxonomy" id="37992"/>
    <lineage>
        <taxon>Eukaryota</taxon>
        <taxon>Fungi</taxon>
        <taxon>Dikarya</taxon>
        <taxon>Ascomycota</taxon>
        <taxon>Pezizomycotina</taxon>
        <taxon>Sordariomycetes</taxon>
        <taxon>Xylariomycetidae</taxon>
        <taxon>Xylariales</taxon>
        <taxon>Xylariaceae</taxon>
        <taxon>Xylaria</taxon>
    </lineage>
</organism>